<dbReference type="PROSITE" id="PS01079">
    <property type="entry name" value="MOCF_BIOSYNTHESIS_2"/>
    <property type="match status" value="1"/>
</dbReference>
<dbReference type="Gene3D" id="3.90.105.10">
    <property type="entry name" value="Molybdopterin biosynthesis moea protein, domain 2"/>
    <property type="match status" value="1"/>
</dbReference>
<dbReference type="NCBIfam" id="TIGR00177">
    <property type="entry name" value="molyb_syn"/>
    <property type="match status" value="2"/>
</dbReference>
<evidence type="ECO:0000256" key="3">
    <source>
        <dbReference type="ARBA" id="ARBA00008339"/>
    </source>
</evidence>
<comment type="pathway">
    <text evidence="1 5">Cofactor biosynthesis; molybdopterin biosynthesis.</text>
</comment>
<comment type="catalytic activity">
    <reaction evidence="5">
        <text>adenylyl-molybdopterin + molybdate = Mo-molybdopterin + AMP + H(+)</text>
        <dbReference type="Rhea" id="RHEA:35047"/>
        <dbReference type="ChEBI" id="CHEBI:15378"/>
        <dbReference type="ChEBI" id="CHEBI:36264"/>
        <dbReference type="ChEBI" id="CHEBI:62727"/>
        <dbReference type="ChEBI" id="CHEBI:71302"/>
        <dbReference type="ChEBI" id="CHEBI:456215"/>
    </reaction>
</comment>
<keyword evidence="9" id="KW-1185">Reference proteome</keyword>
<gene>
    <name evidence="8" type="ORF">CPB83DRAFT_876131</name>
</gene>
<comment type="caution">
    <text evidence="8">The sequence shown here is derived from an EMBL/GenBank/DDBJ whole genome shotgun (WGS) entry which is preliminary data.</text>
</comment>
<dbReference type="GO" id="GO:0005524">
    <property type="term" value="F:ATP binding"/>
    <property type="evidence" value="ECO:0007669"/>
    <property type="project" value="UniProtKB-UniRule"/>
</dbReference>
<comment type="function">
    <text evidence="5">Catalyzes two steps in the biosynthesis of the molybdenum cofactor. In the first step, molybdopterin is adenylated. Subsequently, molybdate is inserted into adenylated molybdopterin and AMP is released.</text>
</comment>
<feature type="region of interest" description="Disordered" evidence="6">
    <location>
        <begin position="167"/>
        <end position="255"/>
    </location>
</feature>
<name>A0A9P6EFB3_9AGAR</name>
<evidence type="ECO:0000256" key="5">
    <source>
        <dbReference type="RuleBase" id="RU365090"/>
    </source>
</evidence>
<dbReference type="Pfam" id="PF00994">
    <property type="entry name" value="MoCF_biosynth"/>
    <property type="match status" value="2"/>
</dbReference>
<dbReference type="InterPro" id="IPR005111">
    <property type="entry name" value="MoeA_C_domain_IV"/>
</dbReference>
<keyword evidence="4 5" id="KW-0501">Molybdenum cofactor biosynthesis</keyword>
<dbReference type="AlphaFoldDB" id="A0A9P6EFB3"/>
<comment type="similarity">
    <text evidence="2">In the N-terminal section; belongs to the MoaB/Mog family.</text>
</comment>
<dbReference type="Pfam" id="PF03454">
    <property type="entry name" value="MoeA_C"/>
    <property type="match status" value="1"/>
</dbReference>
<evidence type="ECO:0000256" key="6">
    <source>
        <dbReference type="SAM" id="MobiDB-lite"/>
    </source>
</evidence>
<dbReference type="Pfam" id="PF03453">
    <property type="entry name" value="MoeA_N"/>
    <property type="match status" value="1"/>
</dbReference>
<evidence type="ECO:0000256" key="4">
    <source>
        <dbReference type="ARBA" id="ARBA00023150"/>
    </source>
</evidence>
<dbReference type="Gene3D" id="2.170.190.11">
    <property type="entry name" value="Molybdopterin biosynthesis moea protein, domain 3"/>
    <property type="match status" value="1"/>
</dbReference>
<dbReference type="InterPro" id="IPR036688">
    <property type="entry name" value="MoeA_C_domain_IV_sf"/>
</dbReference>
<proteinExistence type="inferred from homology"/>
<dbReference type="SUPFAM" id="SSF63882">
    <property type="entry name" value="MoeA N-terminal region -like"/>
    <property type="match status" value="1"/>
</dbReference>
<dbReference type="CDD" id="cd00887">
    <property type="entry name" value="MoeA"/>
    <property type="match status" value="1"/>
</dbReference>
<feature type="domain" description="MoaB/Mog" evidence="7">
    <location>
        <begin position="6"/>
        <end position="154"/>
    </location>
</feature>
<dbReference type="GO" id="GO:0005829">
    <property type="term" value="C:cytosol"/>
    <property type="evidence" value="ECO:0007669"/>
    <property type="project" value="TreeGrafter"/>
</dbReference>
<dbReference type="Gene3D" id="3.40.980.10">
    <property type="entry name" value="MoaB/Mog-like domain"/>
    <property type="match status" value="2"/>
</dbReference>
<sequence>MTINVAILTVSDTAAKDAAADLSGPQIREIITSKDGYQVQDGFCRIVPDEKEEIHSAVSSWVESENIDWVITAGGTGFGVRDVTPEALSPLIERPAPGIVHLLISSSLNKTPFAALSRPIAGTAKNTLITTLPGSLKAVTENLEALFDGDVIHHALDLIKGGTGREIHSQLSAGGTGSESSHSHGRHGHHGHHGSHGHRRGHSHSHEHGQHRKHSHHRDHSHHRRHHDHKHEEHRAPKPRSQAALSHDPSASVASRHRVSPFAQISLEDALQLVKTNVDTLPVVNLPVNAQLGGHILAEDIYAPCNVPSTFTTSVDGYALRSIDPPGVYTVLTSQTRKIDTPLPEGCIYRVNTGGPLPAGADTVIMVEDTKLVSVHQEDGPNTLLAEEEKQVETLAQIPEYENVRKPGSDVRAGELVMSKGEKITKAGGEIGTLAFVGRKQVAVYKKPKVAILSTGNEIVDIQAPENLSSTSSDSWGGIFDTNRPSLTAALENLGYEVLDLGIVPDDVQSHLTAIRKGLAEADLLLTTGGTSMGPTDLLKPLIERHLDGVIHFGRVSVKPGKPTTFARVPVKIEHDVEVPVTSPSGPQVQVQVEEKNNIIWKPVFALPGNPASALVTFYVFVIPALRRLGGWPTAQLELPKVNVELQNTMPLDPRTEYHRVILKTDLQSGAAILKAYSTGGQRSSRAASLCNANGLVILPPLAQRQEDDGRRHLETGDIAKALVIGEIEME</sequence>
<dbReference type="GO" id="GO:0061598">
    <property type="term" value="F:molybdopterin adenylyltransferase activity"/>
    <property type="evidence" value="ECO:0007669"/>
    <property type="project" value="UniProtKB-UniRule"/>
</dbReference>
<dbReference type="OrthoDB" id="4349954at2759"/>
<dbReference type="SUPFAM" id="SSF63867">
    <property type="entry name" value="MoeA C-terminal domain-like"/>
    <property type="match status" value="1"/>
</dbReference>
<evidence type="ECO:0000313" key="9">
    <source>
        <dbReference type="Proteomes" id="UP000807306"/>
    </source>
</evidence>
<comment type="catalytic activity">
    <reaction evidence="5">
        <text>molybdopterin + ATP + H(+) = adenylyl-molybdopterin + diphosphate</text>
        <dbReference type="Rhea" id="RHEA:31331"/>
        <dbReference type="ChEBI" id="CHEBI:15378"/>
        <dbReference type="ChEBI" id="CHEBI:30616"/>
        <dbReference type="ChEBI" id="CHEBI:33019"/>
        <dbReference type="ChEBI" id="CHEBI:58698"/>
        <dbReference type="ChEBI" id="CHEBI:62727"/>
    </reaction>
</comment>
<dbReference type="GO" id="GO:0061599">
    <property type="term" value="F:molybdopterin molybdotransferase activity"/>
    <property type="evidence" value="ECO:0007669"/>
    <property type="project" value="UniProtKB-UniRule"/>
</dbReference>
<comment type="cofactor">
    <cofactor evidence="5">
        <name>Mg(2+)</name>
        <dbReference type="ChEBI" id="CHEBI:18420"/>
    </cofactor>
</comment>
<dbReference type="Gene3D" id="2.40.340.10">
    <property type="entry name" value="MoeA, C-terminal, domain IV"/>
    <property type="match status" value="1"/>
</dbReference>
<organism evidence="8 9">
    <name type="scientific">Crepidotus variabilis</name>
    <dbReference type="NCBI Taxonomy" id="179855"/>
    <lineage>
        <taxon>Eukaryota</taxon>
        <taxon>Fungi</taxon>
        <taxon>Dikarya</taxon>
        <taxon>Basidiomycota</taxon>
        <taxon>Agaricomycotina</taxon>
        <taxon>Agaricomycetes</taxon>
        <taxon>Agaricomycetidae</taxon>
        <taxon>Agaricales</taxon>
        <taxon>Agaricineae</taxon>
        <taxon>Crepidotaceae</taxon>
        <taxon>Crepidotus</taxon>
    </lineage>
</organism>
<evidence type="ECO:0000259" key="7">
    <source>
        <dbReference type="SMART" id="SM00852"/>
    </source>
</evidence>
<dbReference type="CDD" id="cd00886">
    <property type="entry name" value="MogA_MoaB"/>
    <property type="match status" value="1"/>
</dbReference>
<feature type="domain" description="MoaB/Mog" evidence="7">
    <location>
        <begin position="451"/>
        <end position="628"/>
    </location>
</feature>
<dbReference type="InterPro" id="IPR036135">
    <property type="entry name" value="MoeA_linker/N_sf"/>
</dbReference>
<dbReference type="PANTHER" id="PTHR10192:SF5">
    <property type="entry name" value="GEPHYRIN"/>
    <property type="match status" value="1"/>
</dbReference>
<dbReference type="InterPro" id="IPR038987">
    <property type="entry name" value="MoeA-like"/>
</dbReference>
<keyword evidence="5" id="KW-0500">Molybdenum</keyword>
<dbReference type="Proteomes" id="UP000807306">
    <property type="component" value="Unassembled WGS sequence"/>
</dbReference>
<dbReference type="PANTHER" id="PTHR10192">
    <property type="entry name" value="MOLYBDOPTERIN BIOSYNTHESIS PROTEIN"/>
    <property type="match status" value="1"/>
</dbReference>
<dbReference type="EMBL" id="MU157856">
    <property type="protein sequence ID" value="KAF9527969.1"/>
    <property type="molecule type" value="Genomic_DNA"/>
</dbReference>
<keyword evidence="5" id="KW-0808">Transferase</keyword>
<feature type="compositionally biased region" description="Basic residues" evidence="6">
    <location>
        <begin position="183"/>
        <end position="229"/>
    </location>
</feature>
<dbReference type="SMART" id="SM00852">
    <property type="entry name" value="MoCF_biosynth"/>
    <property type="match status" value="2"/>
</dbReference>
<keyword evidence="5" id="KW-0460">Magnesium</keyword>
<evidence type="ECO:0000256" key="2">
    <source>
        <dbReference type="ARBA" id="ARBA00007589"/>
    </source>
</evidence>
<dbReference type="GO" id="GO:0006777">
    <property type="term" value="P:Mo-molybdopterin cofactor biosynthetic process"/>
    <property type="evidence" value="ECO:0007669"/>
    <property type="project" value="UniProtKB-UniRule"/>
</dbReference>
<accession>A0A9P6EFB3</accession>
<dbReference type="InterPro" id="IPR005110">
    <property type="entry name" value="MoeA_linker/N"/>
</dbReference>
<dbReference type="SUPFAM" id="SSF53218">
    <property type="entry name" value="Molybdenum cofactor biosynthesis proteins"/>
    <property type="match status" value="2"/>
</dbReference>
<dbReference type="GO" id="GO:0046872">
    <property type="term" value="F:metal ion binding"/>
    <property type="evidence" value="ECO:0007669"/>
    <property type="project" value="UniProtKB-UniRule"/>
</dbReference>
<dbReference type="InterPro" id="IPR001453">
    <property type="entry name" value="MoaB/Mog_dom"/>
</dbReference>
<dbReference type="InterPro" id="IPR008284">
    <property type="entry name" value="MoCF_biosynth_CS"/>
</dbReference>
<comment type="similarity">
    <text evidence="3">In the C-terminal section; belongs to the MoeA family.</text>
</comment>
<dbReference type="InterPro" id="IPR036425">
    <property type="entry name" value="MoaB/Mog-like_dom_sf"/>
</dbReference>
<protein>
    <submittedName>
        <fullName evidence="8">MoaB/Mog domain-containing protein</fullName>
    </submittedName>
</protein>
<keyword evidence="5" id="KW-0479">Metal-binding</keyword>
<evidence type="ECO:0000256" key="1">
    <source>
        <dbReference type="ARBA" id="ARBA00005046"/>
    </source>
</evidence>
<comment type="similarity">
    <text evidence="5">Belongs to the MoeA family.</text>
</comment>
<evidence type="ECO:0000313" key="8">
    <source>
        <dbReference type="EMBL" id="KAF9527969.1"/>
    </source>
</evidence>
<reference evidence="8" key="1">
    <citation type="submission" date="2020-11" db="EMBL/GenBank/DDBJ databases">
        <authorList>
            <consortium name="DOE Joint Genome Institute"/>
            <person name="Ahrendt S."/>
            <person name="Riley R."/>
            <person name="Andreopoulos W."/>
            <person name="Labutti K."/>
            <person name="Pangilinan J."/>
            <person name="Ruiz-Duenas F.J."/>
            <person name="Barrasa J.M."/>
            <person name="Sanchez-Garcia M."/>
            <person name="Camarero S."/>
            <person name="Miyauchi S."/>
            <person name="Serrano A."/>
            <person name="Linde D."/>
            <person name="Babiker R."/>
            <person name="Drula E."/>
            <person name="Ayuso-Fernandez I."/>
            <person name="Pacheco R."/>
            <person name="Padilla G."/>
            <person name="Ferreira P."/>
            <person name="Barriuso J."/>
            <person name="Kellner H."/>
            <person name="Castanera R."/>
            <person name="Alfaro M."/>
            <person name="Ramirez L."/>
            <person name="Pisabarro A.G."/>
            <person name="Kuo A."/>
            <person name="Tritt A."/>
            <person name="Lipzen A."/>
            <person name="He G."/>
            <person name="Yan M."/>
            <person name="Ng V."/>
            <person name="Cullen D."/>
            <person name="Martin F."/>
            <person name="Rosso M.-N."/>
            <person name="Henrissat B."/>
            <person name="Hibbett D."/>
            <person name="Martinez A.T."/>
            <person name="Grigoriev I.V."/>
        </authorList>
    </citation>
    <scope>NUCLEOTIDE SEQUENCE</scope>
    <source>
        <strain evidence="8">CBS 506.95</strain>
    </source>
</reference>